<dbReference type="PANTHER" id="PTHR37841:SF1">
    <property type="entry name" value="DUF3298 DOMAIN-CONTAINING PROTEIN"/>
    <property type="match status" value="1"/>
</dbReference>
<evidence type="ECO:0008006" key="3">
    <source>
        <dbReference type="Google" id="ProtNLM"/>
    </source>
</evidence>
<accession>A0A2U1JFK7</accession>
<evidence type="ECO:0000313" key="2">
    <source>
        <dbReference type="Proteomes" id="UP000245449"/>
    </source>
</evidence>
<dbReference type="OrthoDB" id="623514at2"/>
<reference evidence="1 2" key="1">
    <citation type="submission" date="2018-04" db="EMBL/GenBank/DDBJ databases">
        <title>Flavobacterium sp. nov., isolated from glacier ice.</title>
        <authorList>
            <person name="Liu Q."/>
            <person name="Xin Y.-H."/>
        </authorList>
    </citation>
    <scope>NUCLEOTIDE SEQUENCE [LARGE SCALE GENOMIC DNA]</scope>
    <source>
        <strain evidence="1 2">RB1R5</strain>
    </source>
</reference>
<sequence length="342" mass="38977">MKVANRNFLKMLKTNICKSLLQIFLLSFILLRSINISAQNLSIFSEKNKTNTFYGLKDNKGKVILPAKYNAIGDFHEDRAFISLNGKYGYIDKTGKIIIQLKYACRYTFPEGEGDVFHIQVENFSNGIAKVQVAKNNALDKNGMLDPDNRIPNNIKYGVIDKMGKEIIPLKYDLLVIETDGRIFVTIKDKNGIFDKYGKELLEPIYDNFSSPFDGFVIVNLSGDNYTLDLETKEKVLIKYELDQFKFNELGFIKVRSKSNGLYGFINRYGYEMVKVKYVGTREFSEGLLCAYDGVHYGYLNSSGDVAIDFKYDLAQSFSNGKASVRLNRISFFINKEGAEIK</sequence>
<dbReference type="RefSeq" id="WP_116725936.1">
    <property type="nucleotide sequence ID" value="NZ_QCZI01000026.1"/>
</dbReference>
<comment type="caution">
    <text evidence="1">The sequence shown here is derived from an EMBL/GenBank/DDBJ whole genome shotgun (WGS) entry which is preliminary data.</text>
</comment>
<dbReference type="PANTHER" id="PTHR37841">
    <property type="entry name" value="GLR2918 PROTEIN"/>
    <property type="match status" value="1"/>
</dbReference>
<dbReference type="InterPro" id="IPR032774">
    <property type="entry name" value="WG_beta_rep"/>
</dbReference>
<dbReference type="AlphaFoldDB" id="A0A2U1JFK7"/>
<organism evidence="1 2">
    <name type="scientific">Flavobacterium psychrotolerans</name>
    <dbReference type="NCBI Taxonomy" id="2169410"/>
    <lineage>
        <taxon>Bacteria</taxon>
        <taxon>Pseudomonadati</taxon>
        <taxon>Bacteroidota</taxon>
        <taxon>Flavobacteriia</taxon>
        <taxon>Flavobacteriales</taxon>
        <taxon>Flavobacteriaceae</taxon>
        <taxon>Flavobacterium</taxon>
    </lineage>
</organism>
<proteinExistence type="predicted"/>
<dbReference type="EMBL" id="QCZI01000026">
    <property type="protein sequence ID" value="PWA03910.1"/>
    <property type="molecule type" value="Genomic_DNA"/>
</dbReference>
<gene>
    <name evidence="1" type="ORF">DB895_13720</name>
</gene>
<name>A0A2U1JFK7_9FLAO</name>
<dbReference type="Proteomes" id="UP000245449">
    <property type="component" value="Unassembled WGS sequence"/>
</dbReference>
<dbReference type="Pfam" id="PF14903">
    <property type="entry name" value="WG_beta_rep"/>
    <property type="match status" value="4"/>
</dbReference>
<keyword evidence="2" id="KW-1185">Reference proteome</keyword>
<protein>
    <recommendedName>
        <fullName evidence="3">WG repeat-containing protein</fullName>
    </recommendedName>
</protein>
<evidence type="ECO:0000313" key="1">
    <source>
        <dbReference type="EMBL" id="PWA03910.1"/>
    </source>
</evidence>